<accession>A0ABV1HG37</accession>
<evidence type="ECO:0000313" key="2">
    <source>
        <dbReference type="EMBL" id="MEQ2558675.1"/>
    </source>
</evidence>
<proteinExistence type="predicted"/>
<dbReference type="Gene3D" id="3.60.15.10">
    <property type="entry name" value="Ribonuclease Z/Hydroxyacylglutathione hydrolase-like"/>
    <property type="match status" value="1"/>
</dbReference>
<evidence type="ECO:0000259" key="1">
    <source>
        <dbReference type="Pfam" id="PF00753"/>
    </source>
</evidence>
<dbReference type="InterPro" id="IPR036866">
    <property type="entry name" value="RibonucZ/Hydroxyglut_hydro"/>
</dbReference>
<dbReference type="PANTHER" id="PTHR13754">
    <property type="entry name" value="METALLO-BETA-LACTAMASE SUPERFAMILY PROTEIN"/>
    <property type="match status" value="1"/>
</dbReference>
<evidence type="ECO:0000313" key="3">
    <source>
        <dbReference type="Proteomes" id="UP001454489"/>
    </source>
</evidence>
<dbReference type="InterPro" id="IPR001279">
    <property type="entry name" value="Metallo-B-lactamas"/>
</dbReference>
<dbReference type="InterPro" id="IPR041712">
    <property type="entry name" value="DHPS-like_MBL-fold"/>
</dbReference>
<sequence>MKVTIVVDNIEHAGIPGEWGFCAYIEQNGKKLLLDTGASNLFADNAEKLNIDLKDVDFAVLSHAHYDHANGMGKFFEINEKAPFYLQEGCGENCYFKKGFVRKYIGIPKGITKRYQDRIKYVSGICPIAEGIYLVSHSTPHLEQIGKKEMMYQKTKLGWKPDNFCHEQSLVLDTDSGLVIFNSCSHGGVVNIINEVKAAFPEQKITALIGGFHIFRHPEAAIRELAKLIKETGIQRIYTGHCSKERGYRILREELGDMAGQFYVGMELEF</sequence>
<dbReference type="SUPFAM" id="SSF56281">
    <property type="entry name" value="Metallo-hydrolase/oxidoreductase"/>
    <property type="match status" value="1"/>
</dbReference>
<dbReference type="RefSeq" id="WP_353531435.1">
    <property type="nucleotide sequence ID" value="NZ_JBBMEX010000015.1"/>
</dbReference>
<dbReference type="InterPro" id="IPR052926">
    <property type="entry name" value="Metallo-beta-lactamase_dom"/>
</dbReference>
<comment type="caution">
    <text evidence="2">The sequence shown here is derived from an EMBL/GenBank/DDBJ whole genome shotgun (WGS) entry which is preliminary data.</text>
</comment>
<protein>
    <submittedName>
        <fullName evidence="2">MBL fold metallo-hydrolase</fullName>
    </submittedName>
</protein>
<feature type="domain" description="Metallo-beta-lactamase" evidence="1">
    <location>
        <begin position="21"/>
        <end position="114"/>
    </location>
</feature>
<dbReference type="Proteomes" id="UP001454489">
    <property type="component" value="Unassembled WGS sequence"/>
</dbReference>
<keyword evidence="3" id="KW-1185">Reference proteome</keyword>
<reference evidence="2 3" key="1">
    <citation type="submission" date="2024-03" db="EMBL/GenBank/DDBJ databases">
        <title>Human intestinal bacterial collection.</title>
        <authorList>
            <person name="Pauvert C."/>
            <person name="Hitch T.C.A."/>
            <person name="Clavel T."/>
        </authorList>
    </citation>
    <scope>NUCLEOTIDE SEQUENCE [LARGE SCALE GENOMIC DNA]</scope>
    <source>
        <strain evidence="2 3">CLA-AA-H185</strain>
    </source>
</reference>
<dbReference type="CDD" id="cd07713">
    <property type="entry name" value="DHPS-like_MBL-fold"/>
    <property type="match status" value="1"/>
</dbReference>
<dbReference type="EMBL" id="JBBMEX010000015">
    <property type="protein sequence ID" value="MEQ2558675.1"/>
    <property type="molecule type" value="Genomic_DNA"/>
</dbReference>
<organism evidence="2 3">
    <name type="scientific">Maccoyibacter intestinihominis</name>
    <dbReference type="NCBI Taxonomy" id="3133499"/>
    <lineage>
        <taxon>Bacteria</taxon>
        <taxon>Bacillati</taxon>
        <taxon>Bacillota</taxon>
        <taxon>Clostridia</taxon>
        <taxon>Lachnospirales</taxon>
        <taxon>Lachnospiraceae</taxon>
        <taxon>Maccoyibacter</taxon>
    </lineage>
</organism>
<gene>
    <name evidence="2" type="ORF">WMO43_12515</name>
</gene>
<name>A0ABV1HG37_9FIRM</name>
<dbReference type="PANTHER" id="PTHR13754:SF13">
    <property type="entry name" value="METALLO-BETA-LACTAMASE SUPERFAMILY PROTEIN (AFU_ORTHOLOGUE AFUA_3G07630)"/>
    <property type="match status" value="1"/>
</dbReference>
<dbReference type="Pfam" id="PF00753">
    <property type="entry name" value="Lactamase_B"/>
    <property type="match status" value="1"/>
</dbReference>